<dbReference type="EMBL" id="JACBZM010000001">
    <property type="protein sequence ID" value="NYI44139.1"/>
    <property type="molecule type" value="Genomic_DNA"/>
</dbReference>
<keyword evidence="1" id="KW-0472">Membrane</keyword>
<dbReference type="AlphaFoldDB" id="A0A7Y9ZEV4"/>
<protein>
    <submittedName>
        <fullName evidence="2">H+/Cl- antiporter ClcA</fullName>
    </submittedName>
</protein>
<accession>A0A7Y9ZEV4</accession>
<reference evidence="2 3" key="1">
    <citation type="submission" date="2020-07" db="EMBL/GenBank/DDBJ databases">
        <title>Sequencing the genomes of 1000 actinobacteria strains.</title>
        <authorList>
            <person name="Klenk H.-P."/>
        </authorList>
    </citation>
    <scope>NUCLEOTIDE SEQUENCE [LARGE SCALE GENOMIC DNA]</scope>
    <source>
        <strain evidence="2 3">DSM 15131</strain>
    </source>
</reference>
<feature type="transmembrane region" description="Helical" evidence="1">
    <location>
        <begin position="70"/>
        <end position="90"/>
    </location>
</feature>
<comment type="caution">
    <text evidence="2">The sequence shown here is derived from an EMBL/GenBank/DDBJ whole genome shotgun (WGS) entry which is preliminary data.</text>
</comment>
<gene>
    <name evidence="2" type="ORF">BJ993_001219</name>
</gene>
<feature type="transmembrane region" description="Helical" evidence="1">
    <location>
        <begin position="24"/>
        <end position="49"/>
    </location>
</feature>
<keyword evidence="1" id="KW-1133">Transmembrane helix</keyword>
<dbReference type="RefSeq" id="WP_179648081.1">
    <property type="nucleotide sequence ID" value="NZ_JACBZM010000001.1"/>
</dbReference>
<evidence type="ECO:0000313" key="2">
    <source>
        <dbReference type="EMBL" id="NYI44139.1"/>
    </source>
</evidence>
<name>A0A7Y9ZEV4_9ACTN</name>
<keyword evidence="1" id="KW-0812">Transmembrane</keyword>
<proteinExistence type="predicted"/>
<evidence type="ECO:0000256" key="1">
    <source>
        <dbReference type="SAM" id="Phobius"/>
    </source>
</evidence>
<evidence type="ECO:0000313" key="3">
    <source>
        <dbReference type="Proteomes" id="UP000562045"/>
    </source>
</evidence>
<organism evidence="2 3">
    <name type="scientific">Nocardioides aromaticivorans</name>
    <dbReference type="NCBI Taxonomy" id="200618"/>
    <lineage>
        <taxon>Bacteria</taxon>
        <taxon>Bacillati</taxon>
        <taxon>Actinomycetota</taxon>
        <taxon>Actinomycetes</taxon>
        <taxon>Propionibacteriales</taxon>
        <taxon>Nocardioidaceae</taxon>
        <taxon>Nocardioides</taxon>
    </lineage>
</organism>
<dbReference type="Proteomes" id="UP000562045">
    <property type="component" value="Unassembled WGS sequence"/>
</dbReference>
<sequence>MIASSLTLLVPVAAEERGDRSGDAFGLAVVLGGLLIGLAVVGLFVLWLAVLVQALRIPDSTWEAADQSKLVYVLLMVLLGLLGTLLYWLVARPALRRAGAATAQA</sequence>